<organism evidence="2 3">
    <name type="scientific">Undibacterium flavidum</name>
    <dbReference type="NCBI Taxonomy" id="2762297"/>
    <lineage>
        <taxon>Bacteria</taxon>
        <taxon>Pseudomonadati</taxon>
        <taxon>Pseudomonadota</taxon>
        <taxon>Betaproteobacteria</taxon>
        <taxon>Burkholderiales</taxon>
        <taxon>Oxalobacteraceae</taxon>
        <taxon>Undibacterium</taxon>
    </lineage>
</organism>
<protein>
    <recommendedName>
        <fullName evidence="4">HEAT repeat domain-containing protein</fullName>
    </recommendedName>
</protein>
<dbReference type="EMBL" id="JACOGA010000004">
    <property type="protein sequence ID" value="MBC3873081.1"/>
    <property type="molecule type" value="Genomic_DNA"/>
</dbReference>
<feature type="signal peptide" evidence="1">
    <location>
        <begin position="1"/>
        <end position="22"/>
    </location>
</feature>
<dbReference type="RefSeq" id="WP_186941120.1">
    <property type="nucleotide sequence ID" value="NZ_JACOGA010000004.1"/>
</dbReference>
<name>A0ABR6Y918_9BURK</name>
<reference evidence="2 3" key="1">
    <citation type="submission" date="2020-08" db="EMBL/GenBank/DDBJ databases">
        <title>Novel species isolated from subtropical streams in China.</title>
        <authorList>
            <person name="Lu H."/>
        </authorList>
    </citation>
    <scope>NUCLEOTIDE SEQUENCE [LARGE SCALE GENOMIC DNA]</scope>
    <source>
        <strain evidence="2 3">LX15W</strain>
    </source>
</reference>
<evidence type="ECO:0008006" key="4">
    <source>
        <dbReference type="Google" id="ProtNLM"/>
    </source>
</evidence>
<accession>A0ABR6Y918</accession>
<evidence type="ECO:0000256" key="1">
    <source>
        <dbReference type="SAM" id="SignalP"/>
    </source>
</evidence>
<keyword evidence="1" id="KW-0732">Signal</keyword>
<keyword evidence="3" id="KW-1185">Reference proteome</keyword>
<proteinExistence type="predicted"/>
<gene>
    <name evidence="2" type="ORF">H8K55_05740</name>
</gene>
<sequence length="125" mass="13881">MKFKLSLITFVLGSFIAQISFANELREDVIRKLIKSNLHFSVHCMCRAITDETMPAVLKKISESDIPVLINLLGDDDVTKYGAEKALVFFGEASLPELKRVVSLRDGRHAAAVYVVSNIEAVKSK</sequence>
<evidence type="ECO:0000313" key="3">
    <source>
        <dbReference type="Proteomes" id="UP000624279"/>
    </source>
</evidence>
<evidence type="ECO:0000313" key="2">
    <source>
        <dbReference type="EMBL" id="MBC3873081.1"/>
    </source>
</evidence>
<feature type="chain" id="PRO_5047328268" description="HEAT repeat domain-containing protein" evidence="1">
    <location>
        <begin position="23"/>
        <end position="125"/>
    </location>
</feature>
<dbReference type="Proteomes" id="UP000624279">
    <property type="component" value="Unassembled WGS sequence"/>
</dbReference>
<comment type="caution">
    <text evidence="2">The sequence shown here is derived from an EMBL/GenBank/DDBJ whole genome shotgun (WGS) entry which is preliminary data.</text>
</comment>